<dbReference type="EC" id="6.1.1.14" evidence="8"/>
<evidence type="ECO:0000256" key="7">
    <source>
        <dbReference type="ARBA" id="ARBA00047937"/>
    </source>
</evidence>
<evidence type="ECO:0000256" key="2">
    <source>
        <dbReference type="ARBA" id="ARBA00022598"/>
    </source>
</evidence>
<evidence type="ECO:0000256" key="1">
    <source>
        <dbReference type="ARBA" id="ARBA00008226"/>
    </source>
</evidence>
<dbReference type="HAMAP" id="MF_00255">
    <property type="entry name" value="Gly_tRNA_synth_beta"/>
    <property type="match status" value="1"/>
</dbReference>
<dbReference type="PANTHER" id="PTHR30075:SF2">
    <property type="entry name" value="GLYCINE--TRNA LIGASE, CHLOROPLASTIC_MITOCHONDRIAL 2"/>
    <property type="match status" value="1"/>
</dbReference>
<evidence type="ECO:0000256" key="3">
    <source>
        <dbReference type="ARBA" id="ARBA00022741"/>
    </source>
</evidence>
<dbReference type="GO" id="GO:0004820">
    <property type="term" value="F:glycine-tRNA ligase activity"/>
    <property type="evidence" value="ECO:0007669"/>
    <property type="project" value="UniProtKB-UniRule"/>
</dbReference>
<comment type="caution">
    <text evidence="9">The sequence shown here is derived from an EMBL/GenBank/DDBJ whole genome shotgun (WGS) entry which is preliminary data.</text>
</comment>
<dbReference type="AlphaFoldDB" id="A0A6I2GAW5"/>
<evidence type="ECO:0000256" key="5">
    <source>
        <dbReference type="ARBA" id="ARBA00022917"/>
    </source>
</evidence>
<dbReference type="GO" id="GO:0005829">
    <property type="term" value="C:cytosol"/>
    <property type="evidence" value="ECO:0007669"/>
    <property type="project" value="TreeGrafter"/>
</dbReference>
<dbReference type="InterPro" id="IPR006194">
    <property type="entry name" value="Gly-tRNA-synth_heterodimer"/>
</dbReference>
<comment type="subunit">
    <text evidence="8">Tetramer of two alpha and two beta subunits.</text>
</comment>
<dbReference type="PANTHER" id="PTHR30075">
    <property type="entry name" value="GLYCYL-TRNA SYNTHETASE"/>
    <property type="match status" value="1"/>
</dbReference>
<keyword evidence="4 8" id="KW-0067">ATP-binding</keyword>
<proteinExistence type="inferred from homology"/>
<evidence type="ECO:0000313" key="9">
    <source>
        <dbReference type="EMBL" id="MRI84907.1"/>
    </source>
</evidence>
<protein>
    <recommendedName>
        <fullName evidence="8">Glycine--tRNA ligase beta subunit</fullName>
        <ecNumber evidence="8">6.1.1.14</ecNumber>
    </recommendedName>
    <alternativeName>
        <fullName evidence="8">Glycyl-tRNA synthetase beta subunit</fullName>
        <shortName evidence="8">GlyRS</shortName>
    </alternativeName>
</protein>
<keyword evidence="6 8" id="KW-0030">Aminoacyl-tRNA synthetase</keyword>
<gene>
    <name evidence="8" type="primary">glyS</name>
    <name evidence="9" type="ORF">GIY09_03195</name>
</gene>
<keyword evidence="5 8" id="KW-0648">Protein biosynthesis</keyword>
<dbReference type="SUPFAM" id="SSF109604">
    <property type="entry name" value="HD-domain/PDEase-like"/>
    <property type="match status" value="1"/>
</dbReference>
<comment type="catalytic activity">
    <reaction evidence="7 8">
        <text>tRNA(Gly) + glycine + ATP = glycyl-tRNA(Gly) + AMP + diphosphate</text>
        <dbReference type="Rhea" id="RHEA:16013"/>
        <dbReference type="Rhea" id="RHEA-COMP:9664"/>
        <dbReference type="Rhea" id="RHEA-COMP:9683"/>
        <dbReference type="ChEBI" id="CHEBI:30616"/>
        <dbReference type="ChEBI" id="CHEBI:33019"/>
        <dbReference type="ChEBI" id="CHEBI:57305"/>
        <dbReference type="ChEBI" id="CHEBI:78442"/>
        <dbReference type="ChEBI" id="CHEBI:78522"/>
        <dbReference type="ChEBI" id="CHEBI:456215"/>
        <dbReference type="EC" id="6.1.1.14"/>
    </reaction>
</comment>
<dbReference type="PROSITE" id="PS50861">
    <property type="entry name" value="AA_TRNA_LIGASE_II_GLYAB"/>
    <property type="match status" value="1"/>
</dbReference>
<dbReference type="Pfam" id="PF02092">
    <property type="entry name" value="tRNA_synt_2f"/>
    <property type="match status" value="1"/>
</dbReference>
<dbReference type="PRINTS" id="PR01045">
    <property type="entry name" value="TRNASYNTHGB"/>
</dbReference>
<evidence type="ECO:0000256" key="4">
    <source>
        <dbReference type="ARBA" id="ARBA00022840"/>
    </source>
</evidence>
<dbReference type="InterPro" id="IPR015944">
    <property type="entry name" value="Gly-tRNA-synth_bsu"/>
</dbReference>
<accession>A0A6I2GAW5</accession>
<evidence type="ECO:0000256" key="8">
    <source>
        <dbReference type="HAMAP-Rule" id="MF_00255"/>
    </source>
</evidence>
<reference evidence="9 10" key="1">
    <citation type="submission" date="2019-11" db="EMBL/GenBank/DDBJ databases">
        <title>Characterisation of Fundicoccus ignavus gen. nov. sp. nov., a novel genus of the family Aerococcaceae isolated from bulk tank milk.</title>
        <authorList>
            <person name="Siebert A."/>
            <person name="Huptas C."/>
            <person name="Wenning M."/>
            <person name="Scherer S."/>
            <person name="Doll E.V."/>
        </authorList>
    </citation>
    <scope>NUCLEOTIDE SEQUENCE [LARGE SCALE GENOMIC DNA]</scope>
    <source>
        <strain evidence="9 10">WS4759</strain>
    </source>
</reference>
<sequence>MAKQYLLEVGLEEIPARFLLSLSQQLKERVENFLSEERIAFEAVNAYSTPRRLAVIVDGLSDRQSDLNERVKGPSLKVAKDDQGEWSKAAQGFARGQKASTDDLIIDGEYVYLDKHIEGLATKEVLTKMVDVVSQMTFPVAMHWSNVATPYIRPIHWIVSLLENEIVPFTFVGVDASNVTKGHRFLGNDATIFHPNEYVKQLKEQFVLVDFEERQAIIRKQIETIAEEHNWNVPINEDLLEEVTSIVEWPTAFYGEFEEEYLDVPESVLITAMRDHQRYFYALAKDTEKLLPVFISVRNGNADHIENVIKGNRKVLKARLEDALFFYREDLSHELSYYLDKLATVKEHVKIGSFSEKQARVEQGIKLVAKQLVPAQLETSDVAIAERAAQLYKFDLLTQTVGEFDELQGQMGQIYAEYYGESAEVAKAIGTQYLPVTSGGTLPDTKAGALLALVDKLDTLANYFNIKLIPTGSNDPHALRRKALGIVEIILDQAWDFDLLDILDAILLQEESSEWSDLKEKLGNFIRARVQQHLEIDSIDHDIIQAVSNVEHLNVYYIVKSAHELQHFKQAQSSEYRAMVEAITRVVNLGAKVSEVEAIDLTILETESEKALVEKIEGLTSGSPKEVIQQLLDLVEVINAYFENNMVNADDEAIKRNRQATMKLLTIFVTEMVDPRELISKFD</sequence>
<comment type="similarity">
    <text evidence="1 8">Belongs to the class-II aminoacyl-tRNA synthetase family.</text>
</comment>
<evidence type="ECO:0000256" key="6">
    <source>
        <dbReference type="ARBA" id="ARBA00023146"/>
    </source>
</evidence>
<dbReference type="Proteomes" id="UP000430975">
    <property type="component" value="Unassembled WGS sequence"/>
</dbReference>
<dbReference type="GO" id="GO:0005524">
    <property type="term" value="F:ATP binding"/>
    <property type="evidence" value="ECO:0007669"/>
    <property type="project" value="UniProtKB-UniRule"/>
</dbReference>
<name>A0A6I2GAW5_9LACT</name>
<keyword evidence="10" id="KW-1185">Reference proteome</keyword>
<dbReference type="EMBL" id="WJQS01000002">
    <property type="protein sequence ID" value="MRI84907.1"/>
    <property type="molecule type" value="Genomic_DNA"/>
</dbReference>
<evidence type="ECO:0000313" key="10">
    <source>
        <dbReference type="Proteomes" id="UP000430975"/>
    </source>
</evidence>
<keyword evidence="2 8" id="KW-0436">Ligase</keyword>
<organism evidence="9 10">
    <name type="scientific">Fundicoccus ignavus</name>
    <dbReference type="NCBI Taxonomy" id="2664442"/>
    <lineage>
        <taxon>Bacteria</taxon>
        <taxon>Bacillati</taxon>
        <taxon>Bacillota</taxon>
        <taxon>Bacilli</taxon>
        <taxon>Lactobacillales</taxon>
        <taxon>Aerococcaceae</taxon>
        <taxon>Fundicoccus</taxon>
    </lineage>
</organism>
<dbReference type="GO" id="GO:0006426">
    <property type="term" value="P:glycyl-tRNA aminoacylation"/>
    <property type="evidence" value="ECO:0007669"/>
    <property type="project" value="UniProtKB-UniRule"/>
</dbReference>
<comment type="subcellular location">
    <subcellularLocation>
        <location evidence="8">Cytoplasm</location>
    </subcellularLocation>
</comment>
<keyword evidence="8" id="KW-0963">Cytoplasm</keyword>
<dbReference type="RefSeq" id="WP_153863207.1">
    <property type="nucleotide sequence ID" value="NZ_WJQS01000002.1"/>
</dbReference>
<dbReference type="NCBIfam" id="TIGR00211">
    <property type="entry name" value="glyS"/>
    <property type="match status" value="1"/>
</dbReference>
<keyword evidence="3 8" id="KW-0547">Nucleotide-binding</keyword>